<dbReference type="Proteomes" id="UP001224775">
    <property type="component" value="Unassembled WGS sequence"/>
</dbReference>
<dbReference type="EMBL" id="JATAAI010000025">
    <property type="protein sequence ID" value="KAK1737583.1"/>
    <property type="molecule type" value="Genomic_DNA"/>
</dbReference>
<name>A0AAD8Y1Q1_9STRA</name>
<evidence type="ECO:0000256" key="6">
    <source>
        <dbReference type="ARBA" id="ARBA00022989"/>
    </source>
</evidence>
<feature type="transmembrane region" description="Helical" evidence="8">
    <location>
        <begin position="244"/>
        <end position="268"/>
    </location>
</feature>
<comment type="similarity">
    <text evidence="2">Belongs to the SLC41A transporter family.</text>
</comment>
<keyword evidence="3" id="KW-0813">Transport</keyword>
<dbReference type="AlphaFoldDB" id="A0AAD8Y1Q1"/>
<dbReference type="SUPFAM" id="SSF161093">
    <property type="entry name" value="MgtE membrane domain-like"/>
    <property type="match status" value="1"/>
</dbReference>
<keyword evidence="11" id="KW-1185">Reference proteome</keyword>
<keyword evidence="5" id="KW-0460">Magnesium</keyword>
<dbReference type="PANTHER" id="PTHR41394:SF8">
    <property type="entry name" value="MAGNESIUM TRANSPORTER MGTE"/>
    <property type="match status" value="1"/>
</dbReference>
<accession>A0AAD8Y1Q1</accession>
<evidence type="ECO:0000256" key="8">
    <source>
        <dbReference type="SAM" id="Phobius"/>
    </source>
</evidence>
<gene>
    <name evidence="10" type="ORF">QTG54_011869</name>
</gene>
<feature type="transmembrane region" description="Helical" evidence="8">
    <location>
        <begin position="136"/>
        <end position="156"/>
    </location>
</feature>
<feature type="domain" description="SLC41A/MgtE integral membrane" evidence="9">
    <location>
        <begin position="170"/>
        <end position="294"/>
    </location>
</feature>
<keyword evidence="4 8" id="KW-0812">Transmembrane</keyword>
<evidence type="ECO:0000256" key="3">
    <source>
        <dbReference type="ARBA" id="ARBA00022448"/>
    </source>
</evidence>
<dbReference type="PANTHER" id="PTHR41394">
    <property type="entry name" value="MAGNESIUM TRANSPORTER MGTE"/>
    <property type="match status" value="1"/>
</dbReference>
<protein>
    <submittedName>
        <fullName evidence="10">Divalent cation transporter</fullName>
    </submittedName>
</protein>
<dbReference type="Pfam" id="PF01769">
    <property type="entry name" value="MgtE"/>
    <property type="match status" value="1"/>
</dbReference>
<dbReference type="GO" id="GO:0008324">
    <property type="term" value="F:monoatomic cation transmembrane transporter activity"/>
    <property type="evidence" value="ECO:0007669"/>
    <property type="project" value="InterPro"/>
</dbReference>
<dbReference type="InterPro" id="IPR036739">
    <property type="entry name" value="SLC41_membr_dom_sf"/>
</dbReference>
<feature type="transmembrane region" description="Helical" evidence="8">
    <location>
        <begin position="20"/>
        <end position="39"/>
    </location>
</feature>
<evidence type="ECO:0000256" key="1">
    <source>
        <dbReference type="ARBA" id="ARBA00004141"/>
    </source>
</evidence>
<evidence type="ECO:0000259" key="9">
    <source>
        <dbReference type="Pfam" id="PF01769"/>
    </source>
</evidence>
<evidence type="ECO:0000313" key="10">
    <source>
        <dbReference type="EMBL" id="KAK1737583.1"/>
    </source>
</evidence>
<dbReference type="InterPro" id="IPR006667">
    <property type="entry name" value="SLC41_membr_dom"/>
</dbReference>
<evidence type="ECO:0000256" key="2">
    <source>
        <dbReference type="ARBA" id="ARBA00009749"/>
    </source>
</evidence>
<dbReference type="Gene3D" id="1.10.357.20">
    <property type="entry name" value="SLC41 divalent cation transporters, integral membrane domain"/>
    <property type="match status" value="1"/>
</dbReference>
<comment type="caution">
    <text evidence="10">The sequence shown here is derived from an EMBL/GenBank/DDBJ whole genome shotgun (WGS) entry which is preliminary data.</text>
</comment>
<proteinExistence type="inferred from homology"/>
<evidence type="ECO:0000256" key="5">
    <source>
        <dbReference type="ARBA" id="ARBA00022842"/>
    </source>
</evidence>
<keyword evidence="7 8" id="KW-0472">Membrane</keyword>
<sequence>MLLWTQTSRHCKKPPSALSFLIYTTLLFTTAFSNSVLAIHSPAAFVSKKSPVNIMAAKTNNNTNDSSALRELKDTIKTQAAEIDRLKNELTKNGIVAVKKKVVVPSGGHAHGGAADNEDILDYKEKSSFAIAYERVPWLAVFLFSLSFTALIMNGFEHTLSKQIELAYFVPLMAGHGGNTGGQAVGTVLSALSAGIITRQDAWKVIGKEATSGLIMGVILGAMVGPISHYVMGISKHVATVVSVTFPLLSTIASFLGSSLPFVCVILGLDPAVIAAPAMTSFVDVTGLLCYFLIANQVFKAFGLEL</sequence>
<evidence type="ECO:0000313" key="11">
    <source>
        <dbReference type="Proteomes" id="UP001224775"/>
    </source>
</evidence>
<reference evidence="10" key="1">
    <citation type="submission" date="2023-06" db="EMBL/GenBank/DDBJ databases">
        <title>Survivors Of The Sea: Transcriptome response of Skeletonema marinoi to long-term dormancy.</title>
        <authorList>
            <person name="Pinder M.I.M."/>
            <person name="Kourtchenko O."/>
            <person name="Robertson E.K."/>
            <person name="Larsson T."/>
            <person name="Maumus F."/>
            <person name="Osuna-Cruz C.M."/>
            <person name="Vancaester E."/>
            <person name="Stenow R."/>
            <person name="Vandepoele K."/>
            <person name="Ploug H."/>
            <person name="Bruchert V."/>
            <person name="Godhe A."/>
            <person name="Topel M."/>
        </authorList>
    </citation>
    <scope>NUCLEOTIDE SEQUENCE</scope>
    <source>
        <strain evidence="10">R05AC</strain>
    </source>
</reference>
<evidence type="ECO:0000256" key="4">
    <source>
        <dbReference type="ARBA" id="ARBA00022692"/>
    </source>
</evidence>
<keyword evidence="6 8" id="KW-1133">Transmembrane helix</keyword>
<dbReference type="GO" id="GO:0016020">
    <property type="term" value="C:membrane"/>
    <property type="evidence" value="ECO:0007669"/>
    <property type="project" value="UniProtKB-SubCell"/>
</dbReference>
<evidence type="ECO:0000256" key="7">
    <source>
        <dbReference type="ARBA" id="ARBA00023136"/>
    </source>
</evidence>
<comment type="subcellular location">
    <subcellularLocation>
        <location evidence="1">Membrane</location>
        <topology evidence="1">Multi-pass membrane protein</topology>
    </subcellularLocation>
</comment>
<feature type="transmembrane region" description="Helical" evidence="8">
    <location>
        <begin position="274"/>
        <end position="294"/>
    </location>
</feature>
<organism evidence="10 11">
    <name type="scientific">Skeletonema marinoi</name>
    <dbReference type="NCBI Taxonomy" id="267567"/>
    <lineage>
        <taxon>Eukaryota</taxon>
        <taxon>Sar</taxon>
        <taxon>Stramenopiles</taxon>
        <taxon>Ochrophyta</taxon>
        <taxon>Bacillariophyta</taxon>
        <taxon>Coscinodiscophyceae</taxon>
        <taxon>Thalassiosirophycidae</taxon>
        <taxon>Thalassiosirales</taxon>
        <taxon>Skeletonemataceae</taxon>
        <taxon>Skeletonema</taxon>
        <taxon>Skeletonema marinoi-dohrnii complex</taxon>
    </lineage>
</organism>
<feature type="transmembrane region" description="Helical" evidence="8">
    <location>
        <begin position="213"/>
        <end position="232"/>
    </location>
</feature>